<dbReference type="InterPro" id="IPR051314">
    <property type="entry name" value="AAA_ATPase_RarA/MGS1/WRNIP1"/>
</dbReference>
<accession>A0A432ZP72</accession>
<dbReference type="Gene3D" id="1.10.8.60">
    <property type="match status" value="1"/>
</dbReference>
<dbReference type="GO" id="GO:0006261">
    <property type="term" value="P:DNA-templated DNA replication"/>
    <property type="evidence" value="ECO:0007669"/>
    <property type="project" value="TreeGrafter"/>
</dbReference>
<name>A0A432ZP72_9GAMM</name>
<proteinExistence type="inferred from homology"/>
<dbReference type="InterPro" id="IPR003593">
    <property type="entry name" value="AAA+_ATPase"/>
</dbReference>
<comment type="similarity">
    <text evidence="2">Belongs to the AAA ATPase family. RarA/MGS1/WRNIP1 subfamily.</text>
</comment>
<dbReference type="Gene3D" id="1.10.3710.10">
    <property type="entry name" value="DNA polymerase III clamp loader subunits, C-terminal domain"/>
    <property type="match status" value="1"/>
</dbReference>
<evidence type="ECO:0000256" key="1">
    <source>
        <dbReference type="ARBA" id="ARBA00002393"/>
    </source>
</evidence>
<keyword evidence="4" id="KW-0235">DNA replication</keyword>
<protein>
    <recommendedName>
        <fullName evidence="3">Replication-associated recombination protein A</fullName>
    </recommendedName>
</protein>
<dbReference type="GO" id="GO:0000731">
    <property type="term" value="P:DNA synthesis involved in DNA repair"/>
    <property type="evidence" value="ECO:0007669"/>
    <property type="project" value="TreeGrafter"/>
</dbReference>
<dbReference type="GO" id="GO:0016887">
    <property type="term" value="F:ATP hydrolysis activity"/>
    <property type="evidence" value="ECO:0007669"/>
    <property type="project" value="InterPro"/>
</dbReference>
<dbReference type="Pfam" id="PF00004">
    <property type="entry name" value="AAA"/>
    <property type="match status" value="1"/>
</dbReference>
<dbReference type="GO" id="GO:0008047">
    <property type="term" value="F:enzyme activator activity"/>
    <property type="evidence" value="ECO:0007669"/>
    <property type="project" value="TreeGrafter"/>
</dbReference>
<dbReference type="InterPro" id="IPR027417">
    <property type="entry name" value="P-loop_NTPase"/>
</dbReference>
<evidence type="ECO:0000313" key="9">
    <source>
        <dbReference type="Proteomes" id="UP000288279"/>
    </source>
</evidence>
<gene>
    <name evidence="8" type="ORF">CWI83_02090</name>
</gene>
<dbReference type="OrthoDB" id="9778364at2"/>
<reference evidence="8 9" key="1">
    <citation type="journal article" date="2011" name="Front. Microbiol.">
        <title>Genomic signatures of strain selection and enhancement in Bacillus atrophaeus var. globigii, a historical biowarfare simulant.</title>
        <authorList>
            <person name="Gibbons H.S."/>
            <person name="Broomall S.M."/>
            <person name="McNew L.A."/>
            <person name="Daligault H."/>
            <person name="Chapman C."/>
            <person name="Bruce D."/>
            <person name="Karavis M."/>
            <person name="Krepps M."/>
            <person name="McGregor P.A."/>
            <person name="Hong C."/>
            <person name="Park K.H."/>
            <person name="Akmal A."/>
            <person name="Feldman A."/>
            <person name="Lin J.S."/>
            <person name="Chang W.E."/>
            <person name="Higgs B.W."/>
            <person name="Demirev P."/>
            <person name="Lindquist J."/>
            <person name="Liem A."/>
            <person name="Fochler E."/>
            <person name="Read T.D."/>
            <person name="Tapia R."/>
            <person name="Johnson S."/>
            <person name="Bishop-Lilly K.A."/>
            <person name="Detter C."/>
            <person name="Han C."/>
            <person name="Sozhamannan S."/>
            <person name="Rosenzweig C.N."/>
            <person name="Skowronski E.W."/>
        </authorList>
    </citation>
    <scope>NUCLEOTIDE SEQUENCE [LARGE SCALE GENOMIC DNA]</scope>
    <source>
        <strain evidence="8 9">PIT1</strain>
    </source>
</reference>
<dbReference type="InterPro" id="IPR003959">
    <property type="entry name" value="ATPase_AAA_core"/>
</dbReference>
<dbReference type="AlphaFoldDB" id="A0A432ZP72"/>
<dbReference type="PANTHER" id="PTHR13779:SF7">
    <property type="entry name" value="ATPASE WRNIP1"/>
    <property type="match status" value="1"/>
</dbReference>
<dbReference type="PANTHER" id="PTHR13779">
    <property type="entry name" value="WERNER HELICASE-INTERACTING PROTEIN 1 FAMILY MEMBER"/>
    <property type="match status" value="1"/>
</dbReference>
<dbReference type="Pfam" id="PF12002">
    <property type="entry name" value="MgsA_C"/>
    <property type="match status" value="1"/>
</dbReference>
<dbReference type="InterPro" id="IPR021886">
    <property type="entry name" value="MgsA_C"/>
</dbReference>
<dbReference type="InterPro" id="IPR032423">
    <property type="entry name" value="AAA_assoc_2"/>
</dbReference>
<evidence type="ECO:0000256" key="2">
    <source>
        <dbReference type="ARBA" id="ARBA00008959"/>
    </source>
</evidence>
<dbReference type="SUPFAM" id="SSF48019">
    <property type="entry name" value="post-AAA+ oligomerization domain-like"/>
    <property type="match status" value="1"/>
</dbReference>
<dbReference type="Pfam" id="PF16193">
    <property type="entry name" value="AAA_assoc_2"/>
    <property type="match status" value="1"/>
</dbReference>
<evidence type="ECO:0000313" key="8">
    <source>
        <dbReference type="EMBL" id="RUO79683.1"/>
    </source>
</evidence>
<feature type="domain" description="AAA+ ATPase" evidence="7">
    <location>
        <begin position="48"/>
        <end position="167"/>
    </location>
</feature>
<dbReference type="FunFam" id="3.40.50.300:FF:000137">
    <property type="entry name" value="Replication-associated recombination protein A"/>
    <property type="match status" value="1"/>
</dbReference>
<dbReference type="Proteomes" id="UP000288279">
    <property type="component" value="Unassembled WGS sequence"/>
</dbReference>
<dbReference type="Gene3D" id="3.40.50.300">
    <property type="entry name" value="P-loop containing nucleotide triphosphate hydrolases"/>
    <property type="match status" value="1"/>
</dbReference>
<evidence type="ECO:0000259" key="7">
    <source>
        <dbReference type="SMART" id="SM00382"/>
    </source>
</evidence>
<dbReference type="CDD" id="cd00009">
    <property type="entry name" value="AAA"/>
    <property type="match status" value="1"/>
</dbReference>
<dbReference type="FunFam" id="1.20.272.10:FF:000001">
    <property type="entry name" value="Putative AAA family ATPase"/>
    <property type="match status" value="1"/>
</dbReference>
<dbReference type="EMBL" id="PIQG01000001">
    <property type="protein sequence ID" value="RUO79683.1"/>
    <property type="molecule type" value="Genomic_DNA"/>
</dbReference>
<dbReference type="GO" id="GO:0005524">
    <property type="term" value="F:ATP binding"/>
    <property type="evidence" value="ECO:0007669"/>
    <property type="project" value="UniProtKB-KW"/>
</dbReference>
<evidence type="ECO:0000256" key="3">
    <source>
        <dbReference type="ARBA" id="ARBA00020776"/>
    </source>
</evidence>
<keyword evidence="9" id="KW-1185">Reference proteome</keyword>
<evidence type="ECO:0000256" key="4">
    <source>
        <dbReference type="ARBA" id="ARBA00022705"/>
    </source>
</evidence>
<dbReference type="GO" id="GO:0017116">
    <property type="term" value="F:single-stranded DNA helicase activity"/>
    <property type="evidence" value="ECO:0007669"/>
    <property type="project" value="TreeGrafter"/>
</dbReference>
<evidence type="ECO:0000256" key="6">
    <source>
        <dbReference type="ARBA" id="ARBA00022840"/>
    </source>
</evidence>
<comment type="function">
    <text evidence="1">DNA-dependent ATPase that plays important roles in cellular responses to stalled DNA replication processes.</text>
</comment>
<dbReference type="Gene3D" id="1.20.272.10">
    <property type="match status" value="1"/>
</dbReference>
<dbReference type="InterPro" id="IPR008921">
    <property type="entry name" value="DNA_pol3_clamp-load_cplx_C"/>
</dbReference>
<dbReference type="SMART" id="SM00382">
    <property type="entry name" value="AAA"/>
    <property type="match status" value="1"/>
</dbReference>
<evidence type="ECO:0000256" key="5">
    <source>
        <dbReference type="ARBA" id="ARBA00022741"/>
    </source>
</evidence>
<keyword evidence="5" id="KW-0547">Nucleotide-binding</keyword>
<organism evidence="8 9">
    <name type="scientific">Pseudidiomarina taiwanensis</name>
    <dbReference type="NCBI Taxonomy" id="337250"/>
    <lineage>
        <taxon>Bacteria</taxon>
        <taxon>Pseudomonadati</taxon>
        <taxon>Pseudomonadota</taxon>
        <taxon>Gammaproteobacteria</taxon>
        <taxon>Alteromonadales</taxon>
        <taxon>Idiomarinaceae</taxon>
        <taxon>Pseudidiomarina</taxon>
    </lineage>
</organism>
<dbReference type="GO" id="GO:0003677">
    <property type="term" value="F:DNA binding"/>
    <property type="evidence" value="ECO:0007669"/>
    <property type="project" value="InterPro"/>
</dbReference>
<dbReference type="SUPFAM" id="SSF52540">
    <property type="entry name" value="P-loop containing nucleoside triphosphate hydrolases"/>
    <property type="match status" value="1"/>
</dbReference>
<sequence length="445" mass="49489">MTHADLFAEPQYRPLADRMRPQQLSEYCGQQHLLGAGRPLYQAVTQQQLHSMILWGPPGTGKTTLARLLCAGVNAQFVTLSAVTSGVKEIRQAIQEAQQLREKGRQTVLFIDEVHRFNKSQQDAFLPHIEDGTIIFIGATTENPAFEVNRALLSRARAYRLESLADTDILRLLERALTDSENGLGRLNLDFSAEAKELLVKYAGGDARRALSLLEIVSEGRNDTQVSAADLQAVVSERQLAFDKGGDVFYDILSAFHKSIRGSSVDGGLYWYARVLQAGGDPLVIARRLLAIASEDIGLADPQALQVCLNAWDYFHRLGPAEGERAIAEAVVYCALAPKSNALYQAFKSAKKLAADYPDAEVPHHLRNAPTAVHKEQGYGADYRYAHDYPNHYVAGERYLPSQIKPAETGLYQPSERGYEKRYQEKLSWLAELDRSSGWQRGDDE</sequence>
<keyword evidence="6" id="KW-0067">ATP-binding</keyword>
<comment type="caution">
    <text evidence="8">The sequence shown here is derived from an EMBL/GenBank/DDBJ whole genome shotgun (WGS) entry which is preliminary data.</text>
</comment>
<dbReference type="CDD" id="cd18139">
    <property type="entry name" value="HLD_clamp_RarA"/>
    <property type="match status" value="1"/>
</dbReference>